<dbReference type="PANTHER" id="PTHR48082">
    <property type="entry name" value="ATP SYNTHASE SUBUNIT ALPHA, MITOCHONDRIAL"/>
    <property type="match status" value="1"/>
</dbReference>
<dbReference type="Proteomes" id="UP001642360">
    <property type="component" value="Unassembled WGS sequence"/>
</dbReference>
<feature type="domain" description="ATPase F1/V1/A1 complex alpha/beta subunit nucleotide-binding" evidence="2">
    <location>
        <begin position="58"/>
        <end position="124"/>
    </location>
</feature>
<dbReference type="SUPFAM" id="SSF52540">
    <property type="entry name" value="P-loop containing nucleoside triphosphate hydrolases"/>
    <property type="match status" value="1"/>
</dbReference>
<proteinExistence type="inferred from homology"/>
<name>A0ABC8RC16_9AQUA</name>
<evidence type="ECO:0000313" key="4">
    <source>
        <dbReference type="Proteomes" id="UP001642360"/>
    </source>
</evidence>
<comment type="similarity">
    <text evidence="1">Belongs to the ATPase alpha/beta chains family.</text>
</comment>
<dbReference type="InterPro" id="IPR000194">
    <property type="entry name" value="ATPase_F1/V1/A1_a/bsu_nucl-bd"/>
</dbReference>
<protein>
    <recommendedName>
        <fullName evidence="2">ATPase F1/V1/A1 complex alpha/beta subunit nucleotide-binding domain-containing protein</fullName>
    </recommendedName>
</protein>
<keyword evidence="4" id="KW-1185">Reference proteome</keyword>
<dbReference type="InterPro" id="IPR005294">
    <property type="entry name" value="ATP_synth_F1_asu"/>
</dbReference>
<dbReference type="PANTHER" id="PTHR48082:SF2">
    <property type="entry name" value="ATP SYNTHASE SUBUNIT ALPHA, MITOCHONDRIAL"/>
    <property type="match status" value="1"/>
</dbReference>
<comment type="caution">
    <text evidence="3">The sequence shown here is derived from an EMBL/GenBank/DDBJ whole genome shotgun (WGS) entry which is preliminary data.</text>
</comment>
<dbReference type="AlphaFoldDB" id="A0ABC8RC16"/>
<dbReference type="Gene3D" id="3.40.50.12240">
    <property type="match status" value="1"/>
</dbReference>
<reference evidence="3 4" key="1">
    <citation type="submission" date="2024-02" db="EMBL/GenBank/DDBJ databases">
        <authorList>
            <person name="Vignale AGUSTIN F."/>
            <person name="Sosa J E."/>
            <person name="Modenutti C."/>
        </authorList>
    </citation>
    <scope>NUCLEOTIDE SEQUENCE [LARGE SCALE GENOMIC DNA]</scope>
</reference>
<gene>
    <name evidence="3" type="ORF">ILEXP_LOCUS10199</name>
</gene>
<accession>A0ABC8RC16</accession>
<evidence type="ECO:0000259" key="2">
    <source>
        <dbReference type="Pfam" id="PF00006"/>
    </source>
</evidence>
<dbReference type="EMBL" id="CAUOFW020001231">
    <property type="protein sequence ID" value="CAK9142516.1"/>
    <property type="molecule type" value="Genomic_DNA"/>
</dbReference>
<organism evidence="3 4">
    <name type="scientific">Ilex paraguariensis</name>
    <name type="common">yerba mate</name>
    <dbReference type="NCBI Taxonomy" id="185542"/>
    <lineage>
        <taxon>Eukaryota</taxon>
        <taxon>Viridiplantae</taxon>
        <taxon>Streptophyta</taxon>
        <taxon>Embryophyta</taxon>
        <taxon>Tracheophyta</taxon>
        <taxon>Spermatophyta</taxon>
        <taxon>Magnoliopsida</taxon>
        <taxon>eudicotyledons</taxon>
        <taxon>Gunneridae</taxon>
        <taxon>Pentapetalae</taxon>
        <taxon>asterids</taxon>
        <taxon>campanulids</taxon>
        <taxon>Aquifoliales</taxon>
        <taxon>Aquifoliaceae</taxon>
        <taxon>Ilex</taxon>
    </lineage>
</organism>
<evidence type="ECO:0000256" key="1">
    <source>
        <dbReference type="ARBA" id="ARBA00008936"/>
    </source>
</evidence>
<sequence length="157" mass="17246">MVQPKKRRQVIYVGIVWGICYLESRQARVPLQPRSRSMSSQTGPTISPLKWMAYEGFLRERAAKRSDQTSTGSLTALLVIETQAGDVSAYISTNVISITDEQICLETKLVDRAIRPAINVCISVNYVGSAAQLKAMKQVCGSSKLKLAKYCKAAAFA</sequence>
<dbReference type="InterPro" id="IPR027417">
    <property type="entry name" value="P-loop_NTPase"/>
</dbReference>
<dbReference type="Pfam" id="PF00006">
    <property type="entry name" value="ATP-synt_ab"/>
    <property type="match status" value="1"/>
</dbReference>
<evidence type="ECO:0000313" key="3">
    <source>
        <dbReference type="EMBL" id="CAK9142516.1"/>
    </source>
</evidence>